<comment type="caution">
    <text evidence="1">The sequence shown here is derived from an EMBL/GenBank/DDBJ whole genome shotgun (WGS) entry which is preliminary data.</text>
</comment>
<evidence type="ECO:0000313" key="2">
    <source>
        <dbReference type="Proteomes" id="UP000248745"/>
    </source>
</evidence>
<dbReference type="AlphaFoldDB" id="A0A2W2AY32"/>
<organism evidence="1 2">
    <name type="scientific">Taibaiella soli</name>
    <dbReference type="NCBI Taxonomy" id="1649169"/>
    <lineage>
        <taxon>Bacteria</taxon>
        <taxon>Pseudomonadati</taxon>
        <taxon>Bacteroidota</taxon>
        <taxon>Chitinophagia</taxon>
        <taxon>Chitinophagales</taxon>
        <taxon>Chitinophagaceae</taxon>
        <taxon>Taibaiella</taxon>
    </lineage>
</organism>
<accession>A0A2W2AY32</accession>
<name>A0A2W2AY32_9BACT</name>
<evidence type="ECO:0000313" key="1">
    <source>
        <dbReference type="EMBL" id="PZF72598.1"/>
    </source>
</evidence>
<sequence length="86" mass="9670">MNTDDIINNALSNGGGILNGSGLWVLEGNVNRNEFRIIPLKEAYIDGFMVFKFGIETGNIILGVFDKPEAAEYYRDWIRSVVRSED</sequence>
<dbReference type="Proteomes" id="UP000248745">
    <property type="component" value="Unassembled WGS sequence"/>
</dbReference>
<proteinExistence type="predicted"/>
<dbReference type="RefSeq" id="WP_110999189.1">
    <property type="nucleotide sequence ID" value="NZ_QKTW01000017.1"/>
</dbReference>
<protein>
    <submittedName>
        <fullName evidence="1">Uncharacterized protein</fullName>
    </submittedName>
</protein>
<reference evidence="1 2" key="1">
    <citation type="submission" date="2018-06" db="EMBL/GenBank/DDBJ databases">
        <title>Mucibacter soli gen. nov., sp. nov., a new member of the family Chitinophagaceae producing mucin.</title>
        <authorList>
            <person name="Kim M.-K."/>
            <person name="Park S."/>
            <person name="Kim T.-S."/>
            <person name="Joung Y."/>
            <person name="Han J.-H."/>
            <person name="Kim S.B."/>
        </authorList>
    </citation>
    <scope>NUCLEOTIDE SEQUENCE [LARGE SCALE GENOMIC DNA]</scope>
    <source>
        <strain evidence="1 2">R1-15</strain>
    </source>
</reference>
<dbReference type="EMBL" id="QKTW01000017">
    <property type="protein sequence ID" value="PZF72598.1"/>
    <property type="molecule type" value="Genomic_DNA"/>
</dbReference>
<gene>
    <name evidence="1" type="ORF">DN068_12085</name>
</gene>
<keyword evidence="2" id="KW-1185">Reference proteome</keyword>